<evidence type="ECO:0000313" key="4">
    <source>
        <dbReference type="Proteomes" id="UP001445335"/>
    </source>
</evidence>
<accession>A0AAW1S1J0</accession>
<dbReference type="EMBL" id="JALJOU010000014">
    <property type="protein sequence ID" value="KAK9839845.1"/>
    <property type="molecule type" value="Genomic_DNA"/>
</dbReference>
<dbReference type="Proteomes" id="UP001445335">
    <property type="component" value="Unassembled WGS sequence"/>
</dbReference>
<keyword evidence="4" id="KW-1185">Reference proteome</keyword>
<feature type="signal peptide" evidence="2">
    <location>
        <begin position="1"/>
        <end position="20"/>
    </location>
</feature>
<feature type="chain" id="PRO_5043542201" description="Fe2OG dioxygenase domain-containing protein" evidence="2">
    <location>
        <begin position="21"/>
        <end position="869"/>
    </location>
</feature>
<proteinExistence type="predicted"/>
<evidence type="ECO:0000313" key="3">
    <source>
        <dbReference type="EMBL" id="KAK9839845.1"/>
    </source>
</evidence>
<feature type="region of interest" description="Disordered" evidence="1">
    <location>
        <begin position="739"/>
        <end position="769"/>
    </location>
</feature>
<comment type="caution">
    <text evidence="3">The sequence shown here is derived from an EMBL/GenBank/DDBJ whole genome shotgun (WGS) entry which is preliminary data.</text>
</comment>
<reference evidence="3 4" key="1">
    <citation type="journal article" date="2024" name="Nat. Commun.">
        <title>Phylogenomics reveals the evolutionary origins of lichenization in chlorophyte algae.</title>
        <authorList>
            <person name="Puginier C."/>
            <person name="Libourel C."/>
            <person name="Otte J."/>
            <person name="Skaloud P."/>
            <person name="Haon M."/>
            <person name="Grisel S."/>
            <person name="Petersen M."/>
            <person name="Berrin J.G."/>
            <person name="Delaux P.M."/>
            <person name="Dal Grande F."/>
            <person name="Keller J."/>
        </authorList>
    </citation>
    <scope>NUCLEOTIDE SEQUENCE [LARGE SCALE GENOMIC DNA]</scope>
    <source>
        <strain evidence="3 4">SAG 245.80</strain>
    </source>
</reference>
<evidence type="ECO:0000256" key="1">
    <source>
        <dbReference type="SAM" id="MobiDB-lite"/>
    </source>
</evidence>
<organism evidence="3 4">
    <name type="scientific">Elliptochloris bilobata</name>
    <dbReference type="NCBI Taxonomy" id="381761"/>
    <lineage>
        <taxon>Eukaryota</taxon>
        <taxon>Viridiplantae</taxon>
        <taxon>Chlorophyta</taxon>
        <taxon>core chlorophytes</taxon>
        <taxon>Trebouxiophyceae</taxon>
        <taxon>Trebouxiophyceae incertae sedis</taxon>
        <taxon>Elliptochloris clade</taxon>
        <taxon>Elliptochloris</taxon>
    </lineage>
</organism>
<feature type="region of interest" description="Disordered" evidence="1">
    <location>
        <begin position="374"/>
        <end position="419"/>
    </location>
</feature>
<name>A0AAW1S1J0_9CHLO</name>
<dbReference type="AlphaFoldDB" id="A0AAW1S1J0"/>
<gene>
    <name evidence="3" type="ORF">WJX81_005462</name>
</gene>
<keyword evidence="2" id="KW-0732">Signal</keyword>
<protein>
    <recommendedName>
        <fullName evidence="5">Fe2OG dioxygenase domain-containing protein</fullName>
    </recommendedName>
</protein>
<evidence type="ECO:0000256" key="2">
    <source>
        <dbReference type="SAM" id="SignalP"/>
    </source>
</evidence>
<sequence>MDNRLLCGLLAIATVLTVRSIMTQAPGGTQFWQKPEVVGTGCPAPEPTRHLPQTAVIAPSLMTPQGPSRESGAAGAMLWDVPGNRFLSNTCEPGQELVRTEPDFLTVQQFRDLKAPVMRRLELRQKDLQAKGLTSCLFCVHIIFNIAGSRRLAVDDDLRFLQPYFAKVQALDANVFDLSVTMVHPATAAEAFRPHYDITLSDHVQHRASVGGLSVIRQWEYGMLSDTSNVIYLQVPSDLVGGEFRIWDPAVHNSSIFNAPSVPEPTRRLQVKENTMVQFRGDALHSIDNFQAASGRPRVSLVLKQYRLAPGDYAFAPEFVVGAWPRLSTARLRQAQRRAQAQPSTDFLGVVPKGLSPGGGLRRGLARLVTEDEADCNSARRNHTTSTPNASSLKWAAGPHTAPETTGPAAANSPASWGLLPEDGAPCPVAKVFTPPSAGRGRLFSLLADSRSTAPHARALDFAAAEEVAPLHTAGMGLVVSGTNDSRAPAAWPLEALDQQPARWRRWHGTGYNWDSGRRGACWPAELDGCWRGLEGGPENVRLNAGPAFELTDYGWQRVVRRWDGRVTLITPPTHAQHPATEEEAELQARLELDLWSLSHILGVARRAMLAPIVLRRGPVCAGKLLIFSHPELVKRLRAELPQGVCASLKAGGTARIFGERGDYDACAYLFAMALAPQPPRPAIAAVPLALPPATQQADPETAPARSTVPRCAQYEPLPGGSASALVVGVAERVKTFAARTPPQPQHQAGQYHSRLPPPPQQQGGPLNPAQAAQGLVVLPLFAGRLCIEARDVLAAFYPAVLDRMHQVDGKSANLLIYQPHPIQVAALAQLGKEVSGHLTEGCQYKLKPSALLNRLLLSPAPAVGRAQS</sequence>
<evidence type="ECO:0008006" key="5">
    <source>
        <dbReference type="Google" id="ProtNLM"/>
    </source>
</evidence>